<reference evidence="7 8" key="2">
    <citation type="journal article" date="2020" name="Cell Rep.">
        <title>Acquisition and Adaptation of Ultra-small Parasitic Reduced Genome Bacteria to Mammalian Hosts.</title>
        <authorList>
            <person name="McLean J.S."/>
            <person name="Bor B."/>
            <person name="Kerns K.A."/>
            <person name="Liu Q."/>
            <person name="To T.T."/>
            <person name="Solden L."/>
            <person name="Hendrickson E.L."/>
            <person name="Wrighton K."/>
            <person name="Shi W."/>
            <person name="He X."/>
        </authorList>
    </citation>
    <scope>NUCLEOTIDE SEQUENCE [LARGE SCALE GENOMIC DNA]</scope>
    <source>
        <strain evidence="7 8">TM7_G3_2_Rum_HOT_351B</strain>
    </source>
</reference>
<dbReference type="InterPro" id="IPR004481">
    <property type="entry name" value="K/Na/Ca-exchanger"/>
</dbReference>
<keyword evidence="3 5" id="KW-1133">Transmembrane helix</keyword>
<dbReference type="NCBIfam" id="TIGR00367">
    <property type="entry name" value="calcium/sodium antiporter"/>
    <property type="match status" value="1"/>
</dbReference>
<evidence type="ECO:0000313" key="7">
    <source>
        <dbReference type="EMBL" id="RYC75097.1"/>
    </source>
</evidence>
<evidence type="ECO:0000313" key="8">
    <source>
        <dbReference type="Proteomes" id="UP001191019"/>
    </source>
</evidence>
<feature type="transmembrane region" description="Helical" evidence="5">
    <location>
        <begin position="213"/>
        <end position="235"/>
    </location>
</feature>
<feature type="domain" description="Sodium/calcium exchanger membrane region" evidence="6">
    <location>
        <begin position="178"/>
        <end position="315"/>
    </location>
</feature>
<dbReference type="RefSeq" id="WP_129734220.1">
    <property type="nucleotide sequence ID" value="NZ_PRLM01000001.1"/>
</dbReference>
<feature type="transmembrane region" description="Helical" evidence="5">
    <location>
        <begin position="37"/>
        <end position="60"/>
    </location>
</feature>
<feature type="transmembrane region" description="Helical" evidence="5">
    <location>
        <begin position="80"/>
        <end position="98"/>
    </location>
</feature>
<organism evidence="7 8">
    <name type="scientific">Candidatus Nanosyncoccus alces</name>
    <dbReference type="NCBI Taxonomy" id="2171997"/>
    <lineage>
        <taxon>Bacteria</taxon>
        <taxon>Candidatus Saccharimonadota</taxon>
        <taxon>Candidatus Nanosyncoccalia</taxon>
        <taxon>Candidatus Nanosyncoccales</taxon>
        <taxon>Candidatus Nanosyncoccaceae</taxon>
        <taxon>Candidatus Nanosyncoccus</taxon>
    </lineage>
</organism>
<dbReference type="Gene3D" id="1.20.1420.30">
    <property type="entry name" value="NCX, central ion-binding region"/>
    <property type="match status" value="1"/>
</dbReference>
<dbReference type="PANTHER" id="PTHR10846">
    <property type="entry name" value="SODIUM/POTASSIUM/CALCIUM EXCHANGER"/>
    <property type="match status" value="1"/>
</dbReference>
<evidence type="ECO:0000256" key="1">
    <source>
        <dbReference type="ARBA" id="ARBA00004141"/>
    </source>
</evidence>
<dbReference type="InterPro" id="IPR004837">
    <property type="entry name" value="NaCa_Exmemb"/>
</dbReference>
<evidence type="ECO:0000256" key="4">
    <source>
        <dbReference type="ARBA" id="ARBA00023136"/>
    </source>
</evidence>
<dbReference type="PANTHER" id="PTHR10846:SF8">
    <property type="entry name" value="INNER MEMBRANE PROTEIN YRBG"/>
    <property type="match status" value="1"/>
</dbReference>
<keyword evidence="4 5" id="KW-0472">Membrane</keyword>
<feature type="transmembrane region" description="Helical" evidence="5">
    <location>
        <begin position="137"/>
        <end position="157"/>
    </location>
</feature>
<dbReference type="InterPro" id="IPR044880">
    <property type="entry name" value="NCX_ion-bd_dom_sf"/>
</dbReference>
<comment type="caution">
    <text evidence="7">The sequence shown here is derived from an EMBL/GenBank/DDBJ whole genome shotgun (WGS) entry which is preliminary data.</text>
</comment>
<comment type="subcellular location">
    <subcellularLocation>
        <location evidence="1">Membrane</location>
        <topology evidence="1">Multi-pass membrane protein</topology>
    </subcellularLocation>
</comment>
<proteinExistence type="predicted"/>
<evidence type="ECO:0000259" key="6">
    <source>
        <dbReference type="Pfam" id="PF01699"/>
    </source>
</evidence>
<feature type="transmembrane region" description="Helical" evidence="5">
    <location>
        <begin position="6"/>
        <end position="25"/>
    </location>
</feature>
<evidence type="ECO:0000256" key="2">
    <source>
        <dbReference type="ARBA" id="ARBA00022692"/>
    </source>
</evidence>
<sequence length="324" mass="34394">MEIILQIALLIIGFAILIKGADWLVNGASSIATNFKVSKTLIGLTIVAFGTSAPELAVSISSLASGSTDMLLGNVIGSNIINILLLIGVGALICPITVNKNTVKKELPILLLISTALVVLSLDMSLANAATNSITRSDAIICLLFFAIFLYYLIVMAKRNHEIKSQKSEKPQYKLGKSFFLTVVGLVGLVLGSQLVVNSASFLASTIGVSDRIIALTVIAIGTSLPELVTTIIAARHKETDLIVGNIIGSNIFNICIVMGLPVAIFGTITPESFQAIDLIMLVSSAVLLFILTRRDHKISRVDGALMLTIFAIYYGCIIYGALA</sequence>
<protein>
    <submittedName>
        <fullName evidence="7">Inner membrane protein YrbG</fullName>
    </submittedName>
</protein>
<evidence type="ECO:0000256" key="5">
    <source>
        <dbReference type="SAM" id="Phobius"/>
    </source>
</evidence>
<evidence type="ECO:0000256" key="3">
    <source>
        <dbReference type="ARBA" id="ARBA00022989"/>
    </source>
</evidence>
<dbReference type="Proteomes" id="UP001191019">
    <property type="component" value="Unassembled WGS sequence"/>
</dbReference>
<keyword evidence="2 5" id="KW-0812">Transmembrane</keyword>
<feature type="domain" description="Sodium/calcium exchanger membrane region" evidence="6">
    <location>
        <begin position="7"/>
        <end position="154"/>
    </location>
</feature>
<name>A0ABY0FMG8_9BACT</name>
<dbReference type="EMBL" id="PRLM01000001">
    <property type="protein sequence ID" value="RYC75097.1"/>
    <property type="molecule type" value="Genomic_DNA"/>
</dbReference>
<keyword evidence="8" id="KW-1185">Reference proteome</keyword>
<feature type="transmembrane region" description="Helical" evidence="5">
    <location>
        <begin position="304"/>
        <end position="323"/>
    </location>
</feature>
<dbReference type="Pfam" id="PF01699">
    <property type="entry name" value="Na_Ca_ex"/>
    <property type="match status" value="2"/>
</dbReference>
<feature type="transmembrane region" description="Helical" evidence="5">
    <location>
        <begin position="178"/>
        <end position="201"/>
    </location>
</feature>
<reference evidence="7 8" key="1">
    <citation type="journal article" date="2018" name="bioRxiv">
        <title>Evidence of independent acquisition and adaption of ultra-small bacteria to human hosts across the highly diverse yet reduced genomes of the phylum Saccharibacteria.</title>
        <authorList>
            <person name="McLean J.S."/>
            <person name="Bor B."/>
            <person name="To T.T."/>
            <person name="Liu Q."/>
            <person name="Kearns K.A."/>
            <person name="Solden L.M."/>
            <person name="Wrighton K.C."/>
            <person name="He X."/>
            <person name="Shi W."/>
        </authorList>
    </citation>
    <scope>NUCLEOTIDE SEQUENCE [LARGE SCALE GENOMIC DNA]</scope>
    <source>
        <strain evidence="7 8">TM7_G3_2_Rum_HOT_351B</strain>
    </source>
</reference>
<feature type="transmembrane region" description="Helical" evidence="5">
    <location>
        <begin position="242"/>
        <end position="267"/>
    </location>
</feature>
<feature type="transmembrane region" description="Helical" evidence="5">
    <location>
        <begin position="110"/>
        <end position="131"/>
    </location>
</feature>
<gene>
    <name evidence="7" type="primary">yrbG</name>
    <name evidence="7" type="ORF">G3RUM_00031</name>
</gene>
<accession>A0ABY0FMG8</accession>
<feature type="transmembrane region" description="Helical" evidence="5">
    <location>
        <begin position="273"/>
        <end position="292"/>
    </location>
</feature>